<sequence>MYLSFNIARSVYESLIKEFESLIQPWKICCNEGALIQNFGVESNQLCSKFIKEFENNLKLFENDPSYKTFFSLFLNYLHSEIEGLFYKQLSRLKELAFNSFKESLSPIQITEKVERDVKLAIKAAENYFTTKAEILRGTKFSKDFSYSNEKKELIKAIRELATERLQMARLQGIYQKKNKNPVSISFHYLHPSPFGKDARFEHFSFNDSFDFDSNTKASLMRQFVENNNNSKKIKNNSLNQSQSTDNFVYNLNASKLFNND</sequence>
<reference evidence="1 2" key="1">
    <citation type="journal article" date="2001" name="Nature">
        <title>The highly reduced genome of an enslaved algal nucleus.</title>
        <authorList>
            <person name="Douglas S."/>
            <person name="Zauner S."/>
            <person name="Fraunholz M."/>
            <person name="Beaton M."/>
            <person name="Penny S."/>
            <person name="Deng L."/>
            <person name="Wu X."/>
            <person name="Reith M."/>
            <person name="Cavalier-Smith T."/>
            <person name="Maier U."/>
        </authorList>
    </citation>
    <scope>NUCLEOTIDE SEQUENCE [LARGE SCALE GENOMIC DNA]</scope>
</reference>
<dbReference type="Proteomes" id="UP000242167">
    <property type="component" value="Nucleomorph 3"/>
</dbReference>
<evidence type="ECO:0000313" key="1">
    <source>
        <dbReference type="EMBL" id="AAK39681.1"/>
    </source>
</evidence>
<dbReference type="EMBL" id="AF083031">
    <property type="protein sequence ID" value="AAK39681.1"/>
    <property type="molecule type" value="Genomic_DNA"/>
</dbReference>
<keyword evidence="1" id="KW-0542">Nucleomorph</keyword>
<gene>
    <name evidence="1" type="primary">orf261</name>
</gene>
<dbReference type="RefSeq" id="XP_001713372.1">
    <property type="nucleotide sequence ID" value="XM_001713320.1"/>
</dbReference>
<geneLocation type="nucleomorph" evidence="1"/>
<proteinExistence type="predicted"/>
<name>Q98SA2_GUITH</name>
<accession>Q98SA2</accession>
<dbReference type="PIR" id="D90123">
    <property type="entry name" value="D90123"/>
</dbReference>
<dbReference type="GeneID" id="857154"/>
<protein>
    <submittedName>
        <fullName evidence="1">Uncharacterized protein</fullName>
    </submittedName>
</protein>
<evidence type="ECO:0000313" key="2">
    <source>
        <dbReference type="Proteomes" id="UP000242167"/>
    </source>
</evidence>
<dbReference type="AlphaFoldDB" id="Q98SA2"/>
<organism evidence="1 2">
    <name type="scientific">Guillardia theta</name>
    <name type="common">Cryptophyte</name>
    <name type="synonym">Cryptomonas phi</name>
    <dbReference type="NCBI Taxonomy" id="55529"/>
    <lineage>
        <taxon>Eukaryota</taxon>
        <taxon>Cryptophyceae</taxon>
        <taxon>Pyrenomonadales</taxon>
        <taxon>Geminigeraceae</taxon>
        <taxon>Guillardia</taxon>
    </lineage>
</organism>